<comment type="similarity">
    <text evidence="1 7">Belongs to the UPF0758 family.</text>
</comment>
<dbReference type="NCBIfam" id="TIGR00608">
    <property type="entry name" value="radc"/>
    <property type="match status" value="1"/>
</dbReference>
<gene>
    <name evidence="9" type="ORF">ADM99_14285</name>
</gene>
<keyword evidence="3" id="KW-0479">Metal-binding</keyword>
<keyword evidence="2" id="KW-0645">Protease</keyword>
<dbReference type="GO" id="GO:0006508">
    <property type="term" value="P:proteolysis"/>
    <property type="evidence" value="ECO:0007669"/>
    <property type="project" value="UniProtKB-KW"/>
</dbReference>
<dbReference type="EMBL" id="LGCK01000014">
    <property type="protein sequence ID" value="KPL70323.1"/>
    <property type="molecule type" value="Genomic_DNA"/>
</dbReference>
<evidence type="ECO:0000313" key="9">
    <source>
        <dbReference type="EMBL" id="KPL70323.1"/>
    </source>
</evidence>
<name>A0A0P6WNC2_9CHLR</name>
<dbReference type="PROSITE" id="PS50249">
    <property type="entry name" value="MPN"/>
    <property type="match status" value="1"/>
</dbReference>
<dbReference type="InterPro" id="IPR037518">
    <property type="entry name" value="MPN"/>
</dbReference>
<dbReference type="PANTHER" id="PTHR30471">
    <property type="entry name" value="DNA REPAIR PROTEIN RADC"/>
    <property type="match status" value="1"/>
</dbReference>
<evidence type="ECO:0000313" key="10">
    <source>
        <dbReference type="Proteomes" id="UP000050430"/>
    </source>
</evidence>
<dbReference type="Proteomes" id="UP000050430">
    <property type="component" value="Unassembled WGS sequence"/>
</dbReference>
<comment type="caution">
    <text evidence="9">The sequence shown here is derived from an EMBL/GenBank/DDBJ whole genome shotgun (WGS) entry which is preliminary data.</text>
</comment>
<sequence length="239" mass="26379">MNDFQPYLIQNAHPQTYTLPRLKHLPVREQPAFRVAKDSDACSLAELLAVIIGGSTQIETAERLLAQFGTIQKIAQAHVNEIAKVQGVSNLTALRLKAALALGRKLLQPEDERPVIHSPEDAAQILMPMLAHREQEYMVVMPLDTRNRMLDVIEIYHGSLNSSMVRVGELFKPALQRNAAAILIAHNHPSTDPTPSPEDISVTRAIVQAGKLLDVSVLDHLVIGLSRWVSLKEKGLGFS</sequence>
<dbReference type="NCBIfam" id="NF000642">
    <property type="entry name" value="PRK00024.1"/>
    <property type="match status" value="1"/>
</dbReference>
<dbReference type="OrthoDB" id="152963at2"/>
<evidence type="ECO:0000256" key="4">
    <source>
        <dbReference type="ARBA" id="ARBA00022801"/>
    </source>
</evidence>
<evidence type="ECO:0000256" key="7">
    <source>
        <dbReference type="RuleBase" id="RU003797"/>
    </source>
</evidence>
<dbReference type="Pfam" id="PF04002">
    <property type="entry name" value="RadC"/>
    <property type="match status" value="1"/>
</dbReference>
<evidence type="ECO:0000256" key="3">
    <source>
        <dbReference type="ARBA" id="ARBA00022723"/>
    </source>
</evidence>
<evidence type="ECO:0000256" key="2">
    <source>
        <dbReference type="ARBA" id="ARBA00022670"/>
    </source>
</evidence>
<dbReference type="InterPro" id="IPR025657">
    <property type="entry name" value="RadC_JAB"/>
</dbReference>
<dbReference type="AlphaFoldDB" id="A0A0P6WNC2"/>
<keyword evidence="10" id="KW-1185">Reference proteome</keyword>
<evidence type="ECO:0000256" key="1">
    <source>
        <dbReference type="ARBA" id="ARBA00010243"/>
    </source>
</evidence>
<accession>A0A0P6WNC2</accession>
<evidence type="ECO:0000256" key="5">
    <source>
        <dbReference type="ARBA" id="ARBA00022833"/>
    </source>
</evidence>
<dbReference type="Gene3D" id="3.40.140.10">
    <property type="entry name" value="Cytidine Deaminase, domain 2"/>
    <property type="match status" value="1"/>
</dbReference>
<dbReference type="Gene3D" id="1.10.150.20">
    <property type="entry name" value="5' to 3' exonuclease, C-terminal subdomain"/>
    <property type="match status" value="1"/>
</dbReference>
<evidence type="ECO:0000259" key="8">
    <source>
        <dbReference type="PROSITE" id="PS50249"/>
    </source>
</evidence>
<dbReference type="CDD" id="cd08071">
    <property type="entry name" value="MPN_DUF2466"/>
    <property type="match status" value="1"/>
</dbReference>
<dbReference type="STRING" id="229920.ADM99_14285"/>
<reference evidence="9 10" key="1">
    <citation type="submission" date="2015-07" db="EMBL/GenBank/DDBJ databases">
        <title>Genome sequence of Leptolinea tardivitalis DSM 16556.</title>
        <authorList>
            <person name="Hemp J."/>
            <person name="Ward L.M."/>
            <person name="Pace L.A."/>
            <person name="Fischer W.W."/>
        </authorList>
    </citation>
    <scope>NUCLEOTIDE SEQUENCE [LARGE SCALE GENOMIC DNA]</scope>
    <source>
        <strain evidence="9 10">YMTK-2</strain>
    </source>
</reference>
<feature type="domain" description="MPN" evidence="8">
    <location>
        <begin position="115"/>
        <end position="237"/>
    </location>
</feature>
<proteinExistence type="inferred from homology"/>
<dbReference type="InterPro" id="IPR001405">
    <property type="entry name" value="UPF0758"/>
</dbReference>
<dbReference type="InterPro" id="IPR010994">
    <property type="entry name" value="RuvA_2-like"/>
</dbReference>
<protein>
    <recommendedName>
        <fullName evidence="8">MPN domain-containing protein</fullName>
    </recommendedName>
</protein>
<dbReference type="RefSeq" id="WP_062422198.1">
    <property type="nucleotide sequence ID" value="NZ_BBYA01000010.1"/>
</dbReference>
<evidence type="ECO:0000256" key="6">
    <source>
        <dbReference type="ARBA" id="ARBA00023049"/>
    </source>
</evidence>
<dbReference type="GO" id="GO:0008237">
    <property type="term" value="F:metallopeptidase activity"/>
    <property type="evidence" value="ECO:0007669"/>
    <property type="project" value="UniProtKB-KW"/>
</dbReference>
<dbReference type="PATRIC" id="fig|229920.5.peg.204"/>
<keyword evidence="4" id="KW-0378">Hydrolase</keyword>
<dbReference type="PANTHER" id="PTHR30471:SF3">
    <property type="entry name" value="UPF0758 PROTEIN YEES-RELATED"/>
    <property type="match status" value="1"/>
</dbReference>
<keyword evidence="5" id="KW-0862">Zinc</keyword>
<dbReference type="Pfam" id="PF14520">
    <property type="entry name" value="HHH_5"/>
    <property type="match status" value="1"/>
</dbReference>
<dbReference type="SUPFAM" id="SSF47781">
    <property type="entry name" value="RuvA domain 2-like"/>
    <property type="match status" value="1"/>
</dbReference>
<keyword evidence="6" id="KW-0482">Metalloprotease</keyword>
<dbReference type="GO" id="GO:0046872">
    <property type="term" value="F:metal ion binding"/>
    <property type="evidence" value="ECO:0007669"/>
    <property type="project" value="UniProtKB-KW"/>
</dbReference>
<organism evidence="9 10">
    <name type="scientific">Leptolinea tardivitalis</name>
    <dbReference type="NCBI Taxonomy" id="229920"/>
    <lineage>
        <taxon>Bacteria</taxon>
        <taxon>Bacillati</taxon>
        <taxon>Chloroflexota</taxon>
        <taxon>Anaerolineae</taxon>
        <taxon>Anaerolineales</taxon>
        <taxon>Anaerolineaceae</taxon>
        <taxon>Leptolinea</taxon>
    </lineage>
</organism>